<dbReference type="Gene3D" id="3.90.1680.10">
    <property type="entry name" value="SOS response associated peptidase-like"/>
    <property type="match status" value="1"/>
</dbReference>
<dbReference type="InterPro" id="IPR003738">
    <property type="entry name" value="SRAP"/>
</dbReference>
<accession>A0AAW1LZ97</accession>
<evidence type="ECO:0000256" key="4">
    <source>
        <dbReference type="ARBA" id="ARBA00022763"/>
    </source>
</evidence>
<dbReference type="GO" id="GO:0106300">
    <property type="term" value="P:protein-DNA covalent cross-linking repair"/>
    <property type="evidence" value="ECO:0007669"/>
    <property type="project" value="InterPro"/>
</dbReference>
<proteinExistence type="inferred from homology"/>
<keyword evidence="3" id="KW-0645">Protease</keyword>
<dbReference type="GO" id="GO:0016829">
    <property type="term" value="F:lyase activity"/>
    <property type="evidence" value="ECO:0007669"/>
    <property type="project" value="UniProtKB-KW"/>
</dbReference>
<evidence type="ECO:0000256" key="1">
    <source>
        <dbReference type="ARBA" id="ARBA00008136"/>
    </source>
</evidence>
<keyword evidence="13" id="KW-1185">Reference proteome</keyword>
<evidence type="ECO:0000256" key="5">
    <source>
        <dbReference type="ARBA" id="ARBA00022801"/>
    </source>
</evidence>
<dbReference type="AlphaFoldDB" id="A0AAW1LZ97"/>
<keyword evidence="6" id="KW-0190">Covalent protein-DNA linkage</keyword>
<evidence type="ECO:0000256" key="6">
    <source>
        <dbReference type="ARBA" id="ARBA00023124"/>
    </source>
</evidence>
<evidence type="ECO:0000256" key="9">
    <source>
        <dbReference type="ARBA" id="ARBA00030390"/>
    </source>
</evidence>
<dbReference type="InterPro" id="IPR036590">
    <property type="entry name" value="SRAP-like"/>
</dbReference>
<comment type="similarity">
    <text evidence="1">Belongs to the SOS response-associated peptidase family.</text>
</comment>
<comment type="caution">
    <text evidence="12">The sequence shown here is derived from an EMBL/GenBank/DDBJ whole genome shotgun (WGS) entry which is preliminary data.</text>
</comment>
<keyword evidence="8" id="KW-0456">Lyase</keyword>
<protein>
    <recommendedName>
        <fullName evidence="2">Abasic site processing protein HMCES</fullName>
    </recommendedName>
    <alternativeName>
        <fullName evidence="9">Embryonic stem cell-specific 5-hydroxymethylcytosine-binding protein</fullName>
    </alternativeName>
    <alternativeName>
        <fullName evidence="10">Peptidase HMCES</fullName>
    </alternativeName>
    <alternativeName>
        <fullName evidence="11">SRAP domain-containing protein 1</fullName>
    </alternativeName>
</protein>
<sequence length="283" mass="32490">MCGRVACTLCPEDIPKSCGINDRNGKSVEPKWSNDSQYTYKPFYNGPPTTTVPVVLYDSKKSKGESGNYSLVPMKWGFTPNFPVNSQALAHTHNARVENVVNSNMYRSSLISNGRCIVVIEGFYEWQTTPGAGNKQPYFIYQNPYETDVKSEDSESNNKYLMKMAGLWTSKKTPDGVQYSCTIFTTESDKTLSWLHHRMPIILNTSDEINDWLDYENVTYAKILPEIKKSFWDRTRNELKLKHYTVDKSYVNKSTCNDPKCMAKYTVKRPNTLDNWLSAKKKK</sequence>
<evidence type="ECO:0000256" key="10">
    <source>
        <dbReference type="ARBA" id="ARBA00030898"/>
    </source>
</evidence>
<keyword evidence="7" id="KW-0238">DNA-binding</keyword>
<name>A0AAW1LZ97_POPJA</name>
<evidence type="ECO:0000256" key="3">
    <source>
        <dbReference type="ARBA" id="ARBA00022670"/>
    </source>
</evidence>
<dbReference type="Pfam" id="PF02586">
    <property type="entry name" value="SRAP"/>
    <property type="match status" value="1"/>
</dbReference>
<dbReference type="PANTHER" id="PTHR13604:SF0">
    <property type="entry name" value="ABASIC SITE PROCESSING PROTEIN HMCES"/>
    <property type="match status" value="1"/>
</dbReference>
<evidence type="ECO:0000256" key="11">
    <source>
        <dbReference type="ARBA" id="ARBA00031130"/>
    </source>
</evidence>
<dbReference type="EMBL" id="JASPKY010000085">
    <property type="protein sequence ID" value="KAK9738604.1"/>
    <property type="molecule type" value="Genomic_DNA"/>
</dbReference>
<reference evidence="12 13" key="1">
    <citation type="journal article" date="2024" name="BMC Genomics">
        <title>De novo assembly and annotation of Popillia japonica's genome with initial clues to its potential as an invasive pest.</title>
        <authorList>
            <person name="Cucini C."/>
            <person name="Boschi S."/>
            <person name="Funari R."/>
            <person name="Cardaioli E."/>
            <person name="Iannotti N."/>
            <person name="Marturano G."/>
            <person name="Paoli F."/>
            <person name="Bruttini M."/>
            <person name="Carapelli A."/>
            <person name="Frati F."/>
            <person name="Nardi F."/>
        </authorList>
    </citation>
    <scope>NUCLEOTIDE SEQUENCE [LARGE SCALE GENOMIC DNA]</scope>
    <source>
        <strain evidence="12">DMR45628</strain>
    </source>
</reference>
<evidence type="ECO:0000256" key="8">
    <source>
        <dbReference type="ARBA" id="ARBA00023239"/>
    </source>
</evidence>
<dbReference type="Proteomes" id="UP001458880">
    <property type="component" value="Unassembled WGS sequence"/>
</dbReference>
<organism evidence="12 13">
    <name type="scientific">Popillia japonica</name>
    <name type="common">Japanese beetle</name>
    <dbReference type="NCBI Taxonomy" id="7064"/>
    <lineage>
        <taxon>Eukaryota</taxon>
        <taxon>Metazoa</taxon>
        <taxon>Ecdysozoa</taxon>
        <taxon>Arthropoda</taxon>
        <taxon>Hexapoda</taxon>
        <taxon>Insecta</taxon>
        <taxon>Pterygota</taxon>
        <taxon>Neoptera</taxon>
        <taxon>Endopterygota</taxon>
        <taxon>Coleoptera</taxon>
        <taxon>Polyphaga</taxon>
        <taxon>Scarabaeiformia</taxon>
        <taxon>Scarabaeidae</taxon>
        <taxon>Rutelinae</taxon>
        <taxon>Popillia</taxon>
    </lineage>
</organism>
<dbReference type="GO" id="GO:0003697">
    <property type="term" value="F:single-stranded DNA binding"/>
    <property type="evidence" value="ECO:0007669"/>
    <property type="project" value="InterPro"/>
</dbReference>
<gene>
    <name evidence="12" type="ORF">QE152_g9766</name>
</gene>
<dbReference type="GO" id="GO:0006508">
    <property type="term" value="P:proteolysis"/>
    <property type="evidence" value="ECO:0007669"/>
    <property type="project" value="UniProtKB-KW"/>
</dbReference>
<keyword evidence="5" id="KW-0378">Hydrolase</keyword>
<evidence type="ECO:0000313" key="12">
    <source>
        <dbReference type="EMBL" id="KAK9738604.1"/>
    </source>
</evidence>
<dbReference type="PANTHER" id="PTHR13604">
    <property type="entry name" value="DC12-RELATED"/>
    <property type="match status" value="1"/>
</dbReference>
<evidence type="ECO:0000256" key="7">
    <source>
        <dbReference type="ARBA" id="ARBA00023125"/>
    </source>
</evidence>
<keyword evidence="4" id="KW-0227">DNA damage</keyword>
<evidence type="ECO:0000256" key="2">
    <source>
        <dbReference type="ARBA" id="ARBA00015888"/>
    </source>
</evidence>
<evidence type="ECO:0000313" key="13">
    <source>
        <dbReference type="Proteomes" id="UP001458880"/>
    </source>
</evidence>
<dbReference type="GO" id="GO:0008233">
    <property type="term" value="F:peptidase activity"/>
    <property type="evidence" value="ECO:0007669"/>
    <property type="project" value="UniProtKB-KW"/>
</dbReference>
<dbReference type="SUPFAM" id="SSF143081">
    <property type="entry name" value="BB1717-like"/>
    <property type="match status" value="1"/>
</dbReference>